<evidence type="ECO:0000256" key="4">
    <source>
        <dbReference type="ARBA" id="ARBA00022827"/>
    </source>
</evidence>
<reference evidence="10 11" key="1">
    <citation type="submission" date="2019-09" db="EMBL/GenBank/DDBJ databases">
        <title>Draft genome of the ectomycorrhizal ascomycete Sphaerosporella brunnea.</title>
        <authorList>
            <consortium name="DOE Joint Genome Institute"/>
            <person name="Benucci G.M."/>
            <person name="Marozzi G."/>
            <person name="Antonielli L."/>
            <person name="Sanchez S."/>
            <person name="Marco P."/>
            <person name="Wang X."/>
            <person name="Falini L.B."/>
            <person name="Barry K."/>
            <person name="Haridas S."/>
            <person name="Lipzen A."/>
            <person name="Labutti K."/>
            <person name="Grigoriev I.V."/>
            <person name="Murat C."/>
            <person name="Martin F."/>
            <person name="Albertini E."/>
            <person name="Donnini D."/>
            <person name="Bonito G."/>
        </authorList>
    </citation>
    <scope>NUCLEOTIDE SEQUENCE [LARGE SCALE GENOMIC DNA]</scope>
    <source>
        <strain evidence="10 11">Sb_GMNB300</strain>
    </source>
</reference>
<dbReference type="PIRSF" id="PIRSF016578">
    <property type="entry name" value="HsaA"/>
    <property type="match status" value="1"/>
</dbReference>
<dbReference type="AlphaFoldDB" id="A0A5J5ERD6"/>
<keyword evidence="4 6" id="KW-0274">FAD</keyword>
<dbReference type="CDD" id="cd00567">
    <property type="entry name" value="ACAD"/>
    <property type="match status" value="1"/>
</dbReference>
<dbReference type="InterPro" id="IPR006091">
    <property type="entry name" value="Acyl-CoA_Oxase/DH_mid-dom"/>
</dbReference>
<dbReference type="InterPro" id="IPR036250">
    <property type="entry name" value="AcylCo_DH-like_C"/>
</dbReference>
<dbReference type="InterPro" id="IPR050741">
    <property type="entry name" value="Acyl-CoA_dehydrogenase"/>
</dbReference>
<comment type="similarity">
    <text evidence="2 6">Belongs to the acyl-CoA dehydrogenase family.</text>
</comment>
<dbReference type="Gene3D" id="2.40.110.10">
    <property type="entry name" value="Butyryl-CoA Dehydrogenase, subunit A, domain 2"/>
    <property type="match status" value="1"/>
</dbReference>
<dbReference type="EMBL" id="VXIS01000154">
    <property type="protein sequence ID" value="KAA8900446.1"/>
    <property type="molecule type" value="Genomic_DNA"/>
</dbReference>
<proteinExistence type="inferred from homology"/>
<dbReference type="InterPro" id="IPR037069">
    <property type="entry name" value="AcylCoA_DH/ox_N_sf"/>
</dbReference>
<accession>A0A5J5ERD6</accession>
<evidence type="ECO:0000256" key="2">
    <source>
        <dbReference type="ARBA" id="ARBA00009347"/>
    </source>
</evidence>
<dbReference type="InParanoid" id="A0A5J5ERD6"/>
<dbReference type="GO" id="GO:0005737">
    <property type="term" value="C:cytoplasm"/>
    <property type="evidence" value="ECO:0007669"/>
    <property type="project" value="TreeGrafter"/>
</dbReference>
<dbReference type="GO" id="GO:0033539">
    <property type="term" value="P:fatty acid beta-oxidation using acyl-CoA dehydrogenase"/>
    <property type="evidence" value="ECO:0007669"/>
    <property type="project" value="TreeGrafter"/>
</dbReference>
<dbReference type="PANTHER" id="PTHR48083:SF1">
    <property type="entry name" value="DEHYDROGENASE, PUTATIVE (AFU_ORTHOLOGUE AFUA_7G06510)-RELATED"/>
    <property type="match status" value="1"/>
</dbReference>
<evidence type="ECO:0000256" key="1">
    <source>
        <dbReference type="ARBA" id="ARBA00001974"/>
    </source>
</evidence>
<dbReference type="SUPFAM" id="SSF56645">
    <property type="entry name" value="Acyl-CoA dehydrogenase NM domain-like"/>
    <property type="match status" value="1"/>
</dbReference>
<evidence type="ECO:0000313" key="11">
    <source>
        <dbReference type="Proteomes" id="UP000326924"/>
    </source>
</evidence>
<dbReference type="Gene3D" id="1.10.540.10">
    <property type="entry name" value="Acyl-CoA dehydrogenase/oxidase, N-terminal domain"/>
    <property type="match status" value="1"/>
</dbReference>
<keyword evidence="11" id="KW-1185">Reference proteome</keyword>
<gene>
    <name evidence="10" type="ORF">FN846DRAFT_958961</name>
</gene>
<dbReference type="FunFam" id="1.20.140.10:FF:000012">
    <property type="entry name" value="Acyl-CoA dehydrogenase fadE12"/>
    <property type="match status" value="1"/>
</dbReference>
<dbReference type="Gene3D" id="1.20.140.10">
    <property type="entry name" value="Butyryl-CoA Dehydrogenase, subunit A, domain 3"/>
    <property type="match status" value="1"/>
</dbReference>
<dbReference type="GO" id="GO:0003995">
    <property type="term" value="F:acyl-CoA dehydrogenase activity"/>
    <property type="evidence" value="ECO:0007669"/>
    <property type="project" value="TreeGrafter"/>
</dbReference>
<dbReference type="Pfam" id="PF02771">
    <property type="entry name" value="Acyl-CoA_dh_N"/>
    <property type="match status" value="1"/>
</dbReference>
<feature type="domain" description="Acyl-CoA dehydrogenase/oxidase N-terminal" evidence="9">
    <location>
        <begin position="33"/>
        <end position="145"/>
    </location>
</feature>
<dbReference type="InterPro" id="IPR009075">
    <property type="entry name" value="AcylCo_DH/oxidase_C"/>
</dbReference>
<evidence type="ECO:0000313" key="10">
    <source>
        <dbReference type="EMBL" id="KAA8900446.1"/>
    </source>
</evidence>
<dbReference type="InterPro" id="IPR013786">
    <property type="entry name" value="AcylCoA_DH/ox_N"/>
</dbReference>
<dbReference type="Pfam" id="PF02770">
    <property type="entry name" value="Acyl-CoA_dh_M"/>
    <property type="match status" value="1"/>
</dbReference>
<comment type="caution">
    <text evidence="10">The sequence shown here is derived from an EMBL/GenBank/DDBJ whole genome shotgun (WGS) entry which is preliminary data.</text>
</comment>
<evidence type="ECO:0000259" key="7">
    <source>
        <dbReference type="Pfam" id="PF00441"/>
    </source>
</evidence>
<name>A0A5J5ERD6_9PEZI</name>
<keyword evidence="3 6" id="KW-0285">Flavoprotein</keyword>
<feature type="domain" description="Acyl-CoA oxidase/dehydrogenase middle" evidence="8">
    <location>
        <begin position="150"/>
        <end position="248"/>
    </location>
</feature>
<sequence>MFLRPLRYLVQKPPRPLVRRRCLSTLIATTNFTETQLTVREAVGKICAQFPDEYWAEHDETGEYPSELHSALAKDGWIGICLPPELGGAGLGISEATMMLQTISESGAGMAGAQSVHANIYATQPINKFATPSQKSQWLAPLIAGQTRTCFGVTEPNSGLDTLSLSTRAERVGDTYRITGSKIWITNADVASHMVLLARTSQPSASAPPSQCLSLFYIPLLTSASLSLRPIQKLGARAISANEVFFDNYEVPASCLIGEEGSGFRQILHGMNAERCLLAGEALGLGYAALEKATIYSRERKVFGHAIGANQSIQHGLADCYMQLEAAKLATYHAAALYDRLREGDGELSAKDVGAAANTAKYLAAEAGFRACERAVMTLGGMGYAKEFHVERYLRESLIPRIAPVSREMVLNYVGEKVLGLPKSY</sequence>
<dbReference type="Pfam" id="PF00441">
    <property type="entry name" value="Acyl-CoA_dh_1"/>
    <property type="match status" value="1"/>
</dbReference>
<dbReference type="InterPro" id="IPR009100">
    <property type="entry name" value="AcylCoA_DH/oxidase_NM_dom_sf"/>
</dbReference>
<evidence type="ECO:0000256" key="3">
    <source>
        <dbReference type="ARBA" id="ARBA00022630"/>
    </source>
</evidence>
<protein>
    <submittedName>
        <fullName evidence="10">Isovaleryl-CoA dehydrogenase</fullName>
    </submittedName>
</protein>
<comment type="cofactor">
    <cofactor evidence="1 6">
        <name>FAD</name>
        <dbReference type="ChEBI" id="CHEBI:57692"/>
    </cofactor>
</comment>
<keyword evidence="5 6" id="KW-0560">Oxidoreductase</keyword>
<dbReference type="InterPro" id="IPR046373">
    <property type="entry name" value="Acyl-CoA_Oxase/DH_mid-dom_sf"/>
</dbReference>
<evidence type="ECO:0000256" key="5">
    <source>
        <dbReference type="ARBA" id="ARBA00023002"/>
    </source>
</evidence>
<evidence type="ECO:0000259" key="9">
    <source>
        <dbReference type="Pfam" id="PF02771"/>
    </source>
</evidence>
<dbReference type="PANTHER" id="PTHR48083">
    <property type="entry name" value="MEDIUM-CHAIN SPECIFIC ACYL-COA DEHYDROGENASE, MITOCHONDRIAL-RELATED"/>
    <property type="match status" value="1"/>
</dbReference>
<dbReference type="GO" id="GO:0050660">
    <property type="term" value="F:flavin adenine dinucleotide binding"/>
    <property type="evidence" value="ECO:0007669"/>
    <property type="project" value="InterPro"/>
</dbReference>
<feature type="domain" description="Acyl-CoA dehydrogenase/oxidase C-terminal" evidence="7">
    <location>
        <begin position="261"/>
        <end position="418"/>
    </location>
</feature>
<dbReference type="OrthoDB" id="435240at2759"/>
<evidence type="ECO:0000259" key="8">
    <source>
        <dbReference type="Pfam" id="PF02770"/>
    </source>
</evidence>
<evidence type="ECO:0000256" key="6">
    <source>
        <dbReference type="RuleBase" id="RU362125"/>
    </source>
</evidence>
<dbReference type="Proteomes" id="UP000326924">
    <property type="component" value="Unassembled WGS sequence"/>
</dbReference>
<dbReference type="FunFam" id="1.10.540.10:FF:000027">
    <property type="entry name" value="Putative acyl-CoA dehydrogenase"/>
    <property type="match status" value="1"/>
</dbReference>
<dbReference type="SUPFAM" id="SSF47203">
    <property type="entry name" value="Acyl-CoA dehydrogenase C-terminal domain-like"/>
    <property type="match status" value="1"/>
</dbReference>
<organism evidence="10 11">
    <name type="scientific">Sphaerosporella brunnea</name>
    <dbReference type="NCBI Taxonomy" id="1250544"/>
    <lineage>
        <taxon>Eukaryota</taxon>
        <taxon>Fungi</taxon>
        <taxon>Dikarya</taxon>
        <taxon>Ascomycota</taxon>
        <taxon>Pezizomycotina</taxon>
        <taxon>Pezizomycetes</taxon>
        <taxon>Pezizales</taxon>
        <taxon>Pyronemataceae</taxon>
        <taxon>Sphaerosporella</taxon>
    </lineage>
</organism>